<feature type="signal peptide" evidence="22">
    <location>
        <begin position="1"/>
        <end position="21"/>
    </location>
</feature>
<evidence type="ECO:0000256" key="13">
    <source>
        <dbReference type="ARBA" id="ARBA00022840"/>
    </source>
</evidence>
<evidence type="ECO:0000256" key="20">
    <source>
        <dbReference type="PROSITE-ProRule" id="PRU10141"/>
    </source>
</evidence>
<dbReference type="InterPro" id="IPR000719">
    <property type="entry name" value="Prot_kinase_dom"/>
</dbReference>
<dbReference type="Gene3D" id="1.10.510.10">
    <property type="entry name" value="Transferase(Phosphotransferase) domain 1"/>
    <property type="match status" value="1"/>
</dbReference>
<dbReference type="SUPFAM" id="SSF49899">
    <property type="entry name" value="Concanavalin A-like lectins/glucanases"/>
    <property type="match status" value="2"/>
</dbReference>
<dbReference type="PANTHER" id="PTHR27007">
    <property type="match status" value="1"/>
</dbReference>
<feature type="binding site" evidence="20">
    <location>
        <position position="836"/>
    </location>
    <ligand>
        <name>ATP</name>
        <dbReference type="ChEBI" id="CHEBI:30616"/>
    </ligand>
</feature>
<dbReference type="InterPro" id="IPR001245">
    <property type="entry name" value="Ser-Thr/Tyr_kinase_cat_dom"/>
</dbReference>
<dbReference type="Gene3D" id="2.60.120.200">
    <property type="match status" value="2"/>
</dbReference>
<dbReference type="Pfam" id="PF00069">
    <property type="entry name" value="Pkinase"/>
    <property type="match status" value="1"/>
</dbReference>
<dbReference type="SMART" id="SM00220">
    <property type="entry name" value="S_TKc"/>
    <property type="match status" value="1"/>
</dbReference>
<dbReference type="OrthoDB" id="1906651at2759"/>
<evidence type="ECO:0000256" key="4">
    <source>
        <dbReference type="ARBA" id="ARBA00012513"/>
    </source>
</evidence>
<reference evidence="24 25" key="1">
    <citation type="submission" date="2020-02" db="EMBL/GenBank/DDBJ databases">
        <authorList>
            <person name="Ma Q."/>
            <person name="Huang Y."/>
            <person name="Song X."/>
            <person name="Pei D."/>
        </authorList>
    </citation>
    <scope>NUCLEOTIDE SEQUENCE [LARGE SCALE GENOMIC DNA]</scope>
    <source>
        <strain evidence="24">Sxm20200214</strain>
        <tissue evidence="24">Leaf</tissue>
    </source>
</reference>
<keyword evidence="12" id="KW-0418">Kinase</keyword>
<feature type="transmembrane region" description="Helical" evidence="21">
    <location>
        <begin position="746"/>
        <end position="770"/>
    </location>
</feature>
<dbReference type="EMBL" id="JAAMPC010000012">
    <property type="protein sequence ID" value="KAG2276270.1"/>
    <property type="molecule type" value="Genomic_DNA"/>
</dbReference>
<dbReference type="Pfam" id="PF07714">
    <property type="entry name" value="PK_Tyr_Ser-Thr"/>
    <property type="match status" value="1"/>
</dbReference>
<feature type="binding site" evidence="20">
    <location>
        <position position="354"/>
    </location>
    <ligand>
        <name>ATP</name>
        <dbReference type="ChEBI" id="CHEBI:30616"/>
    </ligand>
</feature>
<evidence type="ECO:0000259" key="23">
    <source>
        <dbReference type="PROSITE" id="PS50011"/>
    </source>
</evidence>
<keyword evidence="10" id="KW-0430">Lectin</keyword>
<dbReference type="Gene3D" id="3.30.200.20">
    <property type="entry name" value="Phosphorylase Kinase, domain 1"/>
    <property type="match status" value="2"/>
</dbReference>
<evidence type="ECO:0000256" key="6">
    <source>
        <dbReference type="ARBA" id="ARBA00022527"/>
    </source>
</evidence>
<comment type="similarity">
    <text evidence="2">In the N-terminal section; belongs to the leguminous lectin family.</text>
</comment>
<accession>A0A8X7UE30</accession>
<evidence type="ECO:0000256" key="18">
    <source>
        <dbReference type="ARBA" id="ARBA00047899"/>
    </source>
</evidence>
<dbReference type="GO" id="GO:0042742">
    <property type="term" value="P:defense response to bacterium"/>
    <property type="evidence" value="ECO:0007669"/>
    <property type="project" value="UniProtKB-ARBA"/>
</dbReference>
<dbReference type="GO" id="GO:0004674">
    <property type="term" value="F:protein serine/threonine kinase activity"/>
    <property type="evidence" value="ECO:0007669"/>
    <property type="project" value="UniProtKB-KW"/>
</dbReference>
<feature type="transmembrane region" description="Helical" evidence="21">
    <location>
        <begin position="264"/>
        <end position="288"/>
    </location>
</feature>
<comment type="catalytic activity">
    <reaction evidence="18">
        <text>L-threonyl-[protein] + ATP = O-phospho-L-threonyl-[protein] + ADP + H(+)</text>
        <dbReference type="Rhea" id="RHEA:46608"/>
        <dbReference type="Rhea" id="RHEA-COMP:11060"/>
        <dbReference type="Rhea" id="RHEA-COMP:11605"/>
        <dbReference type="ChEBI" id="CHEBI:15378"/>
        <dbReference type="ChEBI" id="CHEBI:30013"/>
        <dbReference type="ChEBI" id="CHEBI:30616"/>
        <dbReference type="ChEBI" id="CHEBI:61977"/>
        <dbReference type="ChEBI" id="CHEBI:456216"/>
        <dbReference type="EC" id="2.7.11.1"/>
    </reaction>
</comment>
<sequence length="1143" mass="126945">MKAPLFLLTLLLILLLNPISAVDFVFNGFDDSPSHLSLFGNATIESKVLTLTNQTSYSTGRALYNTTIRTKDPTTSSVLPFSTSFIFAMAPSKNAVLSGHGLVFLFAPSTGINGTSSAQHLGLFNLTNNGDPTNHVFGVEFDVFANQEFNDIDANHVGIDLNSLESVFQHVWIDYRDSIVNVTIQIAGKIRPKTPLLSKPLNLSGVVEDEMFVGFTAATGRLVQSHKVLAWSFSNTNFSLSDGLITTGLPSFVIPKDTILKKTWFVFVLALICFLVLSLVGFVTFVVVRRRMEIARKRALMEDWEMEYWPHRISYEEIESGTKGFDEKNVIGVGGNGKVYKGLLQGGAVEVAVKRISQESSDGMREFVAEISSLGRLKHRNLVSLRGWCKKEVGSFMLVYDYMENGSLDRWIFEEDEKKHVLSCEERIQILKAIRTTRVVGTAGYLAPEVVKTGRASTQTDVLHTGEIVSGHPISAVDFVFNGFDDSPSHLSLFGNATIESKVLTLTNQTSYSTGRALYNTTIRTKDPTTSSVLPFSTSFIFAMAPSKNAVLSGHGLVFLFAPSTGINGTSSAQHLGLFNLTNNGDPTNHVFGVEFDVFANQEFNDIDANHVGIDLNSLESVFSNTSGFWSGDDERSPVFEPLKLNNGRNYQVWIDYRDSIVNVTIQIAGKIRPKTPLLSKPLNLSGVVEDEMFVGFTAATGRLVQSHKVLAWSFSNTNFSLSDGLITTGLPSFVIPKDTILKKTWFVFVLALICFLVLSLVGFVTFVVVRRRMEIARKRALMEDWEMEYWPHRISYEEIESGTKGFDEKNVIGVGGNGKVYKGLLQGGAVEVAVKRISQESSDGMREFVAEISSLGRLKHRNLVSLRGWCKKEVGSFMLVYDYMENGSLDRWIFEEDEKKHVLSCEERIQILKGVASGILYLHEGWDSKVLHRDIKASNVLLDRDMIPRLSDFGLARVHGHEQAIRTTRVVGTAGYLAPEVVKTGRASTQTDVFAYGVLVLEVMCGRRPIEEGKRPLMDWVWGLLEKGEIVSGLDPRMVVMREGSDEAERVLQLGLLCAHPDPAKRPSMRQVVQVFEGEKAEVFGAESSEDVESWMVMKFGSWRSSREFSYGSSSHPTIEQVRLQSLDVSLSSWNSSILDGR</sequence>
<keyword evidence="6" id="KW-0723">Serine/threonine-protein kinase</keyword>
<dbReference type="InterPro" id="IPR001220">
    <property type="entry name" value="Legume_lectin_dom"/>
</dbReference>
<dbReference type="FunFam" id="3.30.200.20:FF:000621">
    <property type="entry name" value="Putative L-type lectin-domain containing receptor kinase VII.2"/>
    <property type="match status" value="2"/>
</dbReference>
<dbReference type="Proteomes" id="UP000886595">
    <property type="component" value="Unassembled WGS sequence"/>
</dbReference>
<dbReference type="CDD" id="cd14066">
    <property type="entry name" value="STKc_IRAK"/>
    <property type="match status" value="1"/>
</dbReference>
<proteinExistence type="inferred from homology"/>
<evidence type="ECO:0000256" key="12">
    <source>
        <dbReference type="ARBA" id="ARBA00022777"/>
    </source>
</evidence>
<keyword evidence="25" id="KW-1185">Reference proteome</keyword>
<evidence type="ECO:0000256" key="2">
    <source>
        <dbReference type="ARBA" id="ARBA00008536"/>
    </source>
</evidence>
<gene>
    <name evidence="24" type="ORF">Bca52824_058825</name>
</gene>
<keyword evidence="14 21" id="KW-1133">Transmembrane helix</keyword>
<comment type="similarity">
    <text evidence="3">In the C-terminal section; belongs to the protein kinase superfamily. Ser/Thr protein kinase family.</text>
</comment>
<dbReference type="PROSITE" id="PS00108">
    <property type="entry name" value="PROTEIN_KINASE_ST"/>
    <property type="match status" value="1"/>
</dbReference>
<feature type="chain" id="PRO_5036453073" description="non-specific serine/threonine protein kinase" evidence="22">
    <location>
        <begin position="22"/>
        <end position="1143"/>
    </location>
</feature>
<dbReference type="FunFam" id="1.10.510.10:FF:000108">
    <property type="entry name" value="L-type lectin-domain containing receptor kinase S.4"/>
    <property type="match status" value="1"/>
</dbReference>
<evidence type="ECO:0000256" key="22">
    <source>
        <dbReference type="SAM" id="SignalP"/>
    </source>
</evidence>
<keyword evidence="8 21" id="KW-0812">Transmembrane</keyword>
<dbReference type="GO" id="GO:0002229">
    <property type="term" value="P:defense response to oomycetes"/>
    <property type="evidence" value="ECO:0007669"/>
    <property type="project" value="UniProtKB-ARBA"/>
</dbReference>
<evidence type="ECO:0000313" key="24">
    <source>
        <dbReference type="EMBL" id="KAG2276270.1"/>
    </source>
</evidence>
<evidence type="ECO:0000256" key="1">
    <source>
        <dbReference type="ARBA" id="ARBA00004251"/>
    </source>
</evidence>
<dbReference type="PROSITE" id="PS50011">
    <property type="entry name" value="PROTEIN_KINASE_DOM"/>
    <property type="match status" value="2"/>
</dbReference>
<keyword evidence="11 20" id="KW-0547">Nucleotide-binding</keyword>
<evidence type="ECO:0000256" key="9">
    <source>
        <dbReference type="ARBA" id="ARBA00022729"/>
    </source>
</evidence>
<keyword evidence="17" id="KW-0325">Glycoprotein</keyword>
<evidence type="ECO:0000256" key="11">
    <source>
        <dbReference type="ARBA" id="ARBA00022741"/>
    </source>
</evidence>
<feature type="domain" description="Protein kinase" evidence="23">
    <location>
        <begin position="325"/>
        <end position="695"/>
    </location>
</feature>
<evidence type="ECO:0000256" key="21">
    <source>
        <dbReference type="SAM" id="Phobius"/>
    </source>
</evidence>
<evidence type="ECO:0000313" key="25">
    <source>
        <dbReference type="Proteomes" id="UP000886595"/>
    </source>
</evidence>
<keyword evidence="16" id="KW-0675">Receptor</keyword>
<dbReference type="Pfam" id="PF00139">
    <property type="entry name" value="Lectin_legB"/>
    <property type="match status" value="2"/>
</dbReference>
<keyword evidence="7" id="KW-0808">Transferase</keyword>
<evidence type="ECO:0000256" key="7">
    <source>
        <dbReference type="ARBA" id="ARBA00022679"/>
    </source>
</evidence>
<comment type="caution">
    <text evidence="24">The sequence shown here is derived from an EMBL/GenBank/DDBJ whole genome shotgun (WGS) entry which is preliminary data.</text>
</comment>
<protein>
    <recommendedName>
        <fullName evidence="4">non-specific serine/threonine protein kinase</fullName>
        <ecNumber evidence="4">2.7.11.1</ecNumber>
    </recommendedName>
</protein>
<dbReference type="InterPro" id="IPR008271">
    <property type="entry name" value="Ser/Thr_kinase_AS"/>
</dbReference>
<dbReference type="EC" id="2.7.11.1" evidence="4"/>
<feature type="domain" description="Protein kinase" evidence="23">
    <location>
        <begin position="807"/>
        <end position="1085"/>
    </location>
</feature>
<dbReference type="GO" id="GO:0030246">
    <property type="term" value="F:carbohydrate binding"/>
    <property type="evidence" value="ECO:0007669"/>
    <property type="project" value="UniProtKB-KW"/>
</dbReference>
<dbReference type="GO" id="GO:0005886">
    <property type="term" value="C:plasma membrane"/>
    <property type="evidence" value="ECO:0007669"/>
    <property type="project" value="UniProtKB-SubCell"/>
</dbReference>
<dbReference type="PROSITE" id="PS00107">
    <property type="entry name" value="PROTEIN_KINASE_ATP"/>
    <property type="match status" value="2"/>
</dbReference>
<keyword evidence="13 20" id="KW-0067">ATP-binding</keyword>
<evidence type="ECO:0000256" key="14">
    <source>
        <dbReference type="ARBA" id="ARBA00022989"/>
    </source>
</evidence>
<evidence type="ECO:0000256" key="16">
    <source>
        <dbReference type="ARBA" id="ARBA00023170"/>
    </source>
</evidence>
<keyword evidence="9 22" id="KW-0732">Signal</keyword>
<dbReference type="GO" id="GO:0005524">
    <property type="term" value="F:ATP binding"/>
    <property type="evidence" value="ECO:0007669"/>
    <property type="project" value="UniProtKB-UniRule"/>
</dbReference>
<evidence type="ECO:0000256" key="17">
    <source>
        <dbReference type="ARBA" id="ARBA00023180"/>
    </source>
</evidence>
<dbReference type="InterPro" id="IPR011009">
    <property type="entry name" value="Kinase-like_dom_sf"/>
</dbReference>
<dbReference type="CDD" id="cd06899">
    <property type="entry name" value="lectin_legume_LecRK_Arcelin_ConA"/>
    <property type="match status" value="2"/>
</dbReference>
<dbReference type="InterPro" id="IPR050528">
    <property type="entry name" value="L-type_Lectin-RKs"/>
</dbReference>
<evidence type="ECO:0000256" key="3">
    <source>
        <dbReference type="ARBA" id="ARBA00010217"/>
    </source>
</evidence>
<keyword evidence="15 21" id="KW-0472">Membrane</keyword>
<evidence type="ECO:0000256" key="5">
    <source>
        <dbReference type="ARBA" id="ARBA00022475"/>
    </source>
</evidence>
<comment type="subcellular location">
    <subcellularLocation>
        <location evidence="1">Cell membrane</location>
        <topology evidence="1">Single-pass type I membrane protein</topology>
    </subcellularLocation>
</comment>
<dbReference type="FunFam" id="2.60.120.200:FF:000086">
    <property type="entry name" value="L-type lectin-domain containing receptor kinase S.4"/>
    <property type="match status" value="1"/>
</dbReference>
<dbReference type="InterPro" id="IPR013320">
    <property type="entry name" value="ConA-like_dom_sf"/>
</dbReference>
<evidence type="ECO:0000256" key="8">
    <source>
        <dbReference type="ARBA" id="ARBA00022692"/>
    </source>
</evidence>
<evidence type="ECO:0000256" key="10">
    <source>
        <dbReference type="ARBA" id="ARBA00022734"/>
    </source>
</evidence>
<keyword evidence="5" id="KW-1003">Cell membrane</keyword>
<evidence type="ECO:0000256" key="19">
    <source>
        <dbReference type="ARBA" id="ARBA00048679"/>
    </source>
</evidence>
<comment type="catalytic activity">
    <reaction evidence="19">
        <text>L-seryl-[protein] + ATP = O-phospho-L-seryl-[protein] + ADP + H(+)</text>
        <dbReference type="Rhea" id="RHEA:17989"/>
        <dbReference type="Rhea" id="RHEA-COMP:9863"/>
        <dbReference type="Rhea" id="RHEA-COMP:11604"/>
        <dbReference type="ChEBI" id="CHEBI:15378"/>
        <dbReference type="ChEBI" id="CHEBI:29999"/>
        <dbReference type="ChEBI" id="CHEBI:30616"/>
        <dbReference type="ChEBI" id="CHEBI:83421"/>
        <dbReference type="ChEBI" id="CHEBI:456216"/>
        <dbReference type="EC" id="2.7.11.1"/>
    </reaction>
</comment>
<dbReference type="SUPFAM" id="SSF56112">
    <property type="entry name" value="Protein kinase-like (PK-like)"/>
    <property type="match status" value="2"/>
</dbReference>
<evidence type="ECO:0000256" key="15">
    <source>
        <dbReference type="ARBA" id="ARBA00023136"/>
    </source>
</evidence>
<organism evidence="24 25">
    <name type="scientific">Brassica carinata</name>
    <name type="common">Ethiopian mustard</name>
    <name type="synonym">Abyssinian cabbage</name>
    <dbReference type="NCBI Taxonomy" id="52824"/>
    <lineage>
        <taxon>Eukaryota</taxon>
        <taxon>Viridiplantae</taxon>
        <taxon>Streptophyta</taxon>
        <taxon>Embryophyta</taxon>
        <taxon>Tracheophyta</taxon>
        <taxon>Spermatophyta</taxon>
        <taxon>Magnoliopsida</taxon>
        <taxon>eudicotyledons</taxon>
        <taxon>Gunneridae</taxon>
        <taxon>Pentapetalae</taxon>
        <taxon>rosids</taxon>
        <taxon>malvids</taxon>
        <taxon>Brassicales</taxon>
        <taxon>Brassicaceae</taxon>
        <taxon>Brassiceae</taxon>
        <taxon>Brassica</taxon>
    </lineage>
</organism>
<name>A0A8X7UE30_BRACI</name>
<dbReference type="AlphaFoldDB" id="A0A8X7UE30"/>
<dbReference type="InterPro" id="IPR017441">
    <property type="entry name" value="Protein_kinase_ATP_BS"/>
</dbReference>